<reference evidence="3" key="2">
    <citation type="submission" date="2023-11" db="EMBL/GenBank/DDBJ databases">
        <title>MicrobeMod: A computational toolkit for identifying prokaryotic methylation and restriction-modification with nanopore sequencing.</title>
        <authorList>
            <person name="Crits-Christoph A."/>
            <person name="Kang S.C."/>
            <person name="Lee H."/>
            <person name="Ostrov N."/>
        </authorList>
    </citation>
    <scope>NUCLEOTIDE SEQUENCE</scope>
    <source>
        <strain evidence="3">ATCC 51242</strain>
    </source>
</reference>
<dbReference type="Proteomes" id="UP001281130">
    <property type="component" value="Unassembled WGS sequence"/>
</dbReference>
<dbReference type="KEGG" id="rrd:RradSPS_2881"/>
<sequence length="296" mass="34724">MPDPFIQNAPRRRDQRALTALFSTTVLLTKQLEEIVYDSYSHARKQLYAMGKSGYLERIVPEFRTSEGKLWILTKRAFFRELRGSKLYYDESYPELPRRLEHVVATNDVYVGVRDELEHRFGDEEAGWHWKHEGRAFDRFEMGSRRYVHQPDAELCFGERVLYIERETGRAREAPSRFNERTKSYAARERFLSHERLVPEVVWACDTERDTEHALAASRRHGVRAVCGTPEQIISYIKEAINEEADRLGLEPFKPEVYEASPRAQRLLRRAAKKPHTNGSRPVGRDKDEVENRLPF</sequence>
<feature type="compositionally biased region" description="Basic and acidic residues" evidence="1">
    <location>
        <begin position="283"/>
        <end position="296"/>
    </location>
</feature>
<dbReference type="RefSeq" id="WP_143533768.1">
    <property type="nucleotide sequence ID" value="NZ_CP007515.1"/>
</dbReference>
<dbReference type="AlphaFoldDB" id="A0A023X7X9"/>
<dbReference type="EMBL" id="JAWXXX010000002">
    <property type="protein sequence ID" value="MDX5895423.1"/>
    <property type="molecule type" value="Genomic_DNA"/>
</dbReference>
<evidence type="ECO:0000313" key="3">
    <source>
        <dbReference type="EMBL" id="MDX5895423.1"/>
    </source>
</evidence>
<dbReference type="EMBL" id="CP007515">
    <property type="protein sequence ID" value="AHY48164.1"/>
    <property type="molecule type" value="Genomic_DNA"/>
</dbReference>
<evidence type="ECO:0000256" key="1">
    <source>
        <dbReference type="SAM" id="MobiDB-lite"/>
    </source>
</evidence>
<protein>
    <recommendedName>
        <fullName evidence="5">Replication-relaxation</fullName>
    </recommendedName>
</protein>
<evidence type="ECO:0000313" key="4">
    <source>
        <dbReference type="Proteomes" id="UP000025229"/>
    </source>
</evidence>
<keyword evidence="2" id="KW-0614">Plasmid</keyword>
<geneLocation type="plasmid" evidence="2">
    <name>1</name>
</geneLocation>
<evidence type="ECO:0008006" key="5">
    <source>
        <dbReference type="Google" id="ProtNLM"/>
    </source>
</evidence>
<reference evidence="2 4" key="1">
    <citation type="submission" date="2014-03" db="EMBL/GenBank/DDBJ databases">
        <title>Complete genome sequence of the Radio-Resistant Rubrobacter radiotolerans RSPS-4.</title>
        <authorList>
            <person name="Egas C.C."/>
            <person name="Barroso C.C."/>
            <person name="Froufe H.J.C."/>
            <person name="Pacheco J.J."/>
            <person name="Albuquerque L.L."/>
            <person name="da Costa M.M.S."/>
        </authorList>
    </citation>
    <scope>NUCLEOTIDE SEQUENCE [LARGE SCALE GENOMIC DNA]</scope>
    <source>
        <strain evidence="2 4">RSPS-4</strain>
        <plasmid evidence="2 4">1</plasmid>
    </source>
</reference>
<name>A0A023X7X9_RUBRA</name>
<dbReference type="Proteomes" id="UP000025229">
    <property type="component" value="Plasmid 1"/>
</dbReference>
<keyword evidence="4" id="KW-1185">Reference proteome</keyword>
<evidence type="ECO:0000313" key="2">
    <source>
        <dbReference type="EMBL" id="AHY48164.1"/>
    </source>
</evidence>
<proteinExistence type="predicted"/>
<feature type="region of interest" description="Disordered" evidence="1">
    <location>
        <begin position="268"/>
        <end position="296"/>
    </location>
</feature>
<gene>
    <name evidence="2" type="ORF">RradSPS_2881</name>
    <name evidence="3" type="ORF">SIL72_15455</name>
</gene>
<organism evidence="2 4">
    <name type="scientific">Rubrobacter radiotolerans</name>
    <name type="common">Arthrobacter radiotolerans</name>
    <dbReference type="NCBI Taxonomy" id="42256"/>
    <lineage>
        <taxon>Bacteria</taxon>
        <taxon>Bacillati</taxon>
        <taxon>Actinomycetota</taxon>
        <taxon>Rubrobacteria</taxon>
        <taxon>Rubrobacterales</taxon>
        <taxon>Rubrobacteraceae</taxon>
        <taxon>Rubrobacter</taxon>
    </lineage>
</organism>
<dbReference type="HOGENOM" id="CLU_939699_0_0_11"/>
<accession>A0A023X7X9</accession>